<feature type="region of interest" description="Disordered" evidence="1">
    <location>
        <begin position="132"/>
        <end position="155"/>
    </location>
</feature>
<evidence type="ECO:0000256" key="1">
    <source>
        <dbReference type="SAM" id="MobiDB-lite"/>
    </source>
</evidence>
<name>A0A422NBI5_TRYRA</name>
<evidence type="ECO:0000313" key="2">
    <source>
        <dbReference type="EMBL" id="RNF02848.1"/>
    </source>
</evidence>
<dbReference type="OrthoDB" id="250228at2759"/>
<dbReference type="Proteomes" id="UP000283634">
    <property type="component" value="Unassembled WGS sequence"/>
</dbReference>
<dbReference type="EMBL" id="MKGL01000216">
    <property type="protein sequence ID" value="RNF02848.1"/>
    <property type="molecule type" value="Genomic_DNA"/>
</dbReference>
<feature type="compositionally biased region" description="Low complexity" evidence="1">
    <location>
        <begin position="134"/>
        <end position="144"/>
    </location>
</feature>
<comment type="caution">
    <text evidence="2">The sequence shown here is derived from an EMBL/GenBank/DDBJ whole genome shotgun (WGS) entry which is preliminary data.</text>
</comment>
<proteinExistence type="predicted"/>
<gene>
    <name evidence="2" type="ORF">TraAM80_06132</name>
</gene>
<dbReference type="RefSeq" id="XP_029237156.1">
    <property type="nucleotide sequence ID" value="XM_029382987.1"/>
</dbReference>
<evidence type="ECO:0000313" key="3">
    <source>
        <dbReference type="Proteomes" id="UP000283634"/>
    </source>
</evidence>
<organism evidence="2 3">
    <name type="scientific">Trypanosoma rangeli</name>
    <dbReference type="NCBI Taxonomy" id="5698"/>
    <lineage>
        <taxon>Eukaryota</taxon>
        <taxon>Discoba</taxon>
        <taxon>Euglenozoa</taxon>
        <taxon>Kinetoplastea</taxon>
        <taxon>Metakinetoplastina</taxon>
        <taxon>Trypanosomatida</taxon>
        <taxon>Trypanosomatidae</taxon>
        <taxon>Trypanosoma</taxon>
        <taxon>Herpetosoma</taxon>
    </lineage>
</organism>
<sequence>MKVRIHFGANSLFSDAEDVESLAHCMVRLVQLELPHQFSKFVIPHDDATAPLVTAHGSAERLTLARQLLEGEPLQHEGQANSSQVESRELLFQLILEAQTKAFGPLLVSNRGQWEWTREVLRREVQPVAAGMQGVSSDGAAADDGSAKRSGEDAKASEEGVPLEVLLLYRCPERKFLRVCRRDMFAAAPVLQHMQCGVRAISVLDTRGRKMGEIRFDFTHPPPLQRLKRSLQKLLCWPYLIDVSYRVAEEEERLPVNTDADVTNFVHSAQHFGYQNIRLIVALPTSSCLPPSLNGAAASPTSDPHQRVSHGNASSQTTAATSPSPSPPASGDAPSVWNKREETRKMVASYVHLMQGLRCGAAGLRIAPQRKPVTGPVCGVSVVVPAANVVDAVDAEAVAAKATSTTTSPTAPLPLSEVTLADGGEGATGARRHSGGFLVVRYDLDPLEVHVTGPITEVELECLADAVIARCAGFSMSGEGNGSSCSDDAAAAAKETFRRVSDSRYTLRLHKYGSPNDAQVAELEACLVDVIRGFGCLQVTETREEVLRCV</sequence>
<feature type="region of interest" description="Disordered" evidence="1">
    <location>
        <begin position="293"/>
        <end position="337"/>
    </location>
</feature>
<feature type="compositionally biased region" description="Basic and acidic residues" evidence="1">
    <location>
        <begin position="145"/>
        <end position="155"/>
    </location>
</feature>
<dbReference type="AlphaFoldDB" id="A0A422NBI5"/>
<accession>A0A422NBI5</accession>
<protein>
    <submittedName>
        <fullName evidence="2">Uncharacterized protein</fullName>
    </submittedName>
</protein>
<keyword evidence="3" id="KW-1185">Reference proteome</keyword>
<dbReference type="GeneID" id="40330065"/>
<dbReference type="VEuPathDB" id="TriTrypDB:TRSC58_00542"/>
<feature type="compositionally biased region" description="Low complexity" evidence="1">
    <location>
        <begin position="313"/>
        <end position="335"/>
    </location>
</feature>
<dbReference type="OMA" id="QWEWTRE"/>
<reference evidence="2 3" key="1">
    <citation type="journal article" date="2018" name="BMC Genomics">
        <title>Genomic comparison of Trypanosoma conorhini and Trypanosoma rangeli to Trypanosoma cruzi strains of high and low virulence.</title>
        <authorList>
            <person name="Bradwell K.R."/>
            <person name="Koparde V.N."/>
            <person name="Matveyev A.V."/>
            <person name="Serrano M.G."/>
            <person name="Alves J.M."/>
            <person name="Parikh H."/>
            <person name="Huang B."/>
            <person name="Lee V."/>
            <person name="Espinosa-Alvarez O."/>
            <person name="Ortiz P.A."/>
            <person name="Costa-Martins A.G."/>
            <person name="Teixeira M.M."/>
            <person name="Buck G.A."/>
        </authorList>
    </citation>
    <scope>NUCLEOTIDE SEQUENCE [LARGE SCALE GENOMIC DNA]</scope>
    <source>
        <strain evidence="2 3">AM80</strain>
    </source>
</reference>